<keyword evidence="2" id="KW-1185">Reference proteome</keyword>
<dbReference type="OrthoDB" id="9133279at2"/>
<name>A0A4R6N0U6_9BURK</name>
<dbReference type="EMBL" id="SNXE01000007">
    <property type="protein sequence ID" value="TDP07563.1"/>
    <property type="molecule type" value="Genomic_DNA"/>
</dbReference>
<dbReference type="AlphaFoldDB" id="A0A4R6N0U6"/>
<comment type="caution">
    <text evidence="1">The sequence shown here is derived from an EMBL/GenBank/DDBJ whole genome shotgun (WGS) entry which is preliminary data.</text>
</comment>
<dbReference type="InterPro" id="IPR032314">
    <property type="entry name" value="DUF4845"/>
</dbReference>
<organism evidence="1 2">
    <name type="scientific">Roseateles asaccharophilus</name>
    <dbReference type="NCBI Taxonomy" id="582607"/>
    <lineage>
        <taxon>Bacteria</taxon>
        <taxon>Pseudomonadati</taxon>
        <taxon>Pseudomonadota</taxon>
        <taxon>Betaproteobacteria</taxon>
        <taxon>Burkholderiales</taxon>
        <taxon>Sphaerotilaceae</taxon>
        <taxon>Roseateles</taxon>
    </lineage>
</organism>
<accession>A0A4R6N0U6</accession>
<proteinExistence type="predicted"/>
<evidence type="ECO:0000313" key="2">
    <source>
        <dbReference type="Proteomes" id="UP000295357"/>
    </source>
</evidence>
<sequence>MRQQSMKRSRARGISLLGLLFWAVLLACGGVVVAKVVPTVMEYYTIQNAINRIAKNNPGTVPAAKAEFERIKQIEYSIQSITGNDLVVSKENDKVRISFAYERQIELFGPVSLLIKYQGHSN</sequence>
<dbReference type="Proteomes" id="UP000295357">
    <property type="component" value="Unassembled WGS sequence"/>
</dbReference>
<dbReference type="Pfam" id="PF16137">
    <property type="entry name" value="DUF4845"/>
    <property type="match status" value="1"/>
</dbReference>
<reference evidence="1 2" key="1">
    <citation type="submission" date="2019-03" db="EMBL/GenBank/DDBJ databases">
        <title>Genomic Encyclopedia of Type Strains, Phase IV (KMG-IV): sequencing the most valuable type-strain genomes for metagenomic binning, comparative biology and taxonomic classification.</title>
        <authorList>
            <person name="Goeker M."/>
        </authorList>
    </citation>
    <scope>NUCLEOTIDE SEQUENCE [LARGE SCALE GENOMIC DNA]</scope>
    <source>
        <strain evidence="1 2">DSM 25082</strain>
    </source>
</reference>
<protein>
    <submittedName>
        <fullName evidence="1">Uncharacterized protein DUF4845</fullName>
    </submittedName>
</protein>
<gene>
    <name evidence="1" type="ORF">DFR39_10796</name>
</gene>
<evidence type="ECO:0000313" key="1">
    <source>
        <dbReference type="EMBL" id="TDP07563.1"/>
    </source>
</evidence>
<dbReference type="PROSITE" id="PS51257">
    <property type="entry name" value="PROKAR_LIPOPROTEIN"/>
    <property type="match status" value="1"/>
</dbReference>